<dbReference type="Proteomes" id="UP000886653">
    <property type="component" value="Unassembled WGS sequence"/>
</dbReference>
<comment type="similarity">
    <text evidence="3">Belongs to the VPS53 family.</text>
</comment>
<keyword evidence="5" id="KW-0333">Golgi apparatus</keyword>
<dbReference type="PANTHER" id="PTHR12820">
    <property type="entry name" value="VACUOLAR SORTING PROTEIN 53"/>
    <property type="match status" value="1"/>
</dbReference>
<evidence type="ECO:0000259" key="8">
    <source>
        <dbReference type="Pfam" id="PF16854"/>
    </source>
</evidence>
<evidence type="ECO:0000259" key="7">
    <source>
        <dbReference type="Pfam" id="PF04100"/>
    </source>
</evidence>
<evidence type="ECO:0008006" key="11">
    <source>
        <dbReference type="Google" id="ProtNLM"/>
    </source>
</evidence>
<dbReference type="Gene3D" id="1.10.357.110">
    <property type="entry name" value="Vacuolar protein sorting-associated protein 53, C-terminus"/>
    <property type="match status" value="1"/>
</dbReference>
<feature type="domain" description="Vps53 N-terminal" evidence="7">
    <location>
        <begin position="13"/>
        <end position="394"/>
    </location>
</feature>
<dbReference type="GO" id="GO:0005829">
    <property type="term" value="C:cytosol"/>
    <property type="evidence" value="ECO:0007669"/>
    <property type="project" value="GOC"/>
</dbReference>
<dbReference type="InterPro" id="IPR039766">
    <property type="entry name" value="Vps53"/>
</dbReference>
<evidence type="ECO:0000256" key="4">
    <source>
        <dbReference type="ARBA" id="ARBA00022753"/>
    </source>
</evidence>
<comment type="caution">
    <text evidence="9">The sequence shown here is derived from an EMBL/GenBank/DDBJ whole genome shotgun (WGS) entry which is preliminary data.</text>
</comment>
<comment type="subcellular location">
    <subcellularLocation>
        <location evidence="2">Endosome membrane</location>
        <topology evidence="2">Peripheral membrane protein</topology>
    </subcellularLocation>
    <subcellularLocation>
        <location evidence="1">Golgi apparatus</location>
        <location evidence="1">trans-Golgi network membrane</location>
        <topology evidence="1">Peripheral membrane protein</topology>
    </subcellularLocation>
</comment>
<keyword evidence="4" id="KW-0967">Endosome</keyword>
<dbReference type="Pfam" id="PF04100">
    <property type="entry name" value="Vps53_N"/>
    <property type="match status" value="1"/>
</dbReference>
<dbReference type="GO" id="GO:0000938">
    <property type="term" value="C:GARP complex"/>
    <property type="evidence" value="ECO:0007669"/>
    <property type="project" value="InterPro"/>
</dbReference>
<keyword evidence="6" id="KW-0472">Membrane</keyword>
<dbReference type="InterPro" id="IPR038260">
    <property type="entry name" value="Vps53_C_sf"/>
</dbReference>
<evidence type="ECO:0000256" key="2">
    <source>
        <dbReference type="ARBA" id="ARBA00004481"/>
    </source>
</evidence>
<reference evidence="9" key="1">
    <citation type="submission" date="2013-11" db="EMBL/GenBank/DDBJ databases">
        <title>Genome sequence of the fusiform rust pathogen reveals effectors for host alternation and coevolution with pine.</title>
        <authorList>
            <consortium name="DOE Joint Genome Institute"/>
            <person name="Smith K."/>
            <person name="Pendleton A."/>
            <person name="Kubisiak T."/>
            <person name="Anderson C."/>
            <person name="Salamov A."/>
            <person name="Aerts A."/>
            <person name="Riley R."/>
            <person name="Clum A."/>
            <person name="Lindquist E."/>
            <person name="Ence D."/>
            <person name="Campbell M."/>
            <person name="Kronenberg Z."/>
            <person name="Feau N."/>
            <person name="Dhillon B."/>
            <person name="Hamelin R."/>
            <person name="Burleigh J."/>
            <person name="Smith J."/>
            <person name="Yandell M."/>
            <person name="Nelson C."/>
            <person name="Grigoriev I."/>
            <person name="Davis J."/>
        </authorList>
    </citation>
    <scope>NUCLEOTIDE SEQUENCE</scope>
    <source>
        <strain evidence="9">G11</strain>
    </source>
</reference>
<evidence type="ECO:0000256" key="1">
    <source>
        <dbReference type="ARBA" id="ARBA00004150"/>
    </source>
</evidence>
<keyword evidence="10" id="KW-1185">Reference proteome</keyword>
<dbReference type="AlphaFoldDB" id="A0A9P6NGX9"/>
<evidence type="ECO:0000313" key="9">
    <source>
        <dbReference type="EMBL" id="KAG0146760.1"/>
    </source>
</evidence>
<dbReference type="OrthoDB" id="10261632at2759"/>
<evidence type="ECO:0000256" key="5">
    <source>
        <dbReference type="ARBA" id="ARBA00023034"/>
    </source>
</evidence>
<evidence type="ECO:0000313" key="10">
    <source>
        <dbReference type="Proteomes" id="UP000886653"/>
    </source>
</evidence>
<protein>
    <recommendedName>
        <fullName evidence="11">Vps53 N-terminal domain-containing protein</fullName>
    </recommendedName>
</protein>
<dbReference type="InterPro" id="IPR007234">
    <property type="entry name" value="Vps53_N"/>
</dbReference>
<name>A0A9P6NGX9_9BASI</name>
<evidence type="ECO:0000256" key="3">
    <source>
        <dbReference type="ARBA" id="ARBA00008628"/>
    </source>
</evidence>
<dbReference type="GO" id="GO:0010008">
    <property type="term" value="C:endosome membrane"/>
    <property type="evidence" value="ECO:0007669"/>
    <property type="project" value="UniProtKB-SubCell"/>
</dbReference>
<dbReference type="InterPro" id="IPR031745">
    <property type="entry name" value="Vps53_C"/>
</dbReference>
<dbReference type="EMBL" id="MU167256">
    <property type="protein sequence ID" value="KAG0146760.1"/>
    <property type="molecule type" value="Genomic_DNA"/>
</dbReference>
<feature type="domain" description="Vps53 C-terminal" evidence="8">
    <location>
        <begin position="646"/>
        <end position="728"/>
    </location>
</feature>
<proteinExistence type="inferred from homology"/>
<dbReference type="PANTHER" id="PTHR12820:SF0">
    <property type="entry name" value="VACUOLAR PROTEIN SORTING-ASSOCIATED PROTEIN 53 HOMOLOG"/>
    <property type="match status" value="1"/>
</dbReference>
<gene>
    <name evidence="9" type="ORF">CROQUDRAFT_43939</name>
</gene>
<sequence>MEETENNLLESDDFDLEGAINELCPDESALSNLPLLQILLRQRIVECMQKTALLRSELENTCDGDGKGDELTGTAEARVARIQEGVGALLTTLATIRSSSTESQSVVEMITREIRSLDLAKANIESAVVGLRRFGMLVNAFDQLTRLAKGRKYREAASSLQAVKQLSSHLNSLSTSVPRVASLFKAVQEVQGLLRRTIMDEFTAAFEDKTVASSKSQLIDSCLVVEALGDDARDALIDWYTTFQLREYRRIFSGPSSEAGQLDNIARRYAWFKRLLKTHEEDLNGGGKIFPESWLVGASLCGYFGEVTRDDLKSALARSRHTLTVELLLDTLQTTTAFEREMSQKFGMPYENIAARSKSTQVGSATPIRTAFESYLGIFVEAQDKTLSDMFGRFRVSRPKPADFVNIGTEERPAAVIPSSTELFYFYRQTLERCAALSNRSPFLDLCQIYKKWLKVYSEEILSASLSVTNNGCISNTGSDRPSFEFKRPSSEASRHVQTPLILCACAVLNTADYCAETAGQLQNRLQDNIHADFKAQVSLEGEQDLFRGNISMAISSLLKELEHACEGGFTSMLRSTWKELDFVTSESAYINELVSAISSVVNCVKTHLEQKKYLRSFCDKAVGSLINKYTQAIVRCRPIPPIGAEQIILDLQALKNCLLTLPQLEPDTPIPSAYTRYVTKSVGKLDTLLKVIMTPEDPVEDFVKHYILLIPCQSFSDFQKVLDLKGVKKNDQNNLLDVFLSHTSLQIDLNDTSFLSTLDMSPDLPSNNSPISVLQLSGLMSRDLSRNSNITPTYINPNINSYNSPEQVISENNSNSNKTLSDFKRFGQKFSMGLRFSRDTKSNDGN</sequence>
<dbReference type="GO" id="GO:0042147">
    <property type="term" value="P:retrograde transport, endosome to Golgi"/>
    <property type="evidence" value="ECO:0007669"/>
    <property type="project" value="InterPro"/>
</dbReference>
<evidence type="ECO:0000256" key="6">
    <source>
        <dbReference type="ARBA" id="ARBA00023136"/>
    </source>
</evidence>
<organism evidence="9 10">
    <name type="scientific">Cronartium quercuum f. sp. fusiforme G11</name>
    <dbReference type="NCBI Taxonomy" id="708437"/>
    <lineage>
        <taxon>Eukaryota</taxon>
        <taxon>Fungi</taxon>
        <taxon>Dikarya</taxon>
        <taxon>Basidiomycota</taxon>
        <taxon>Pucciniomycotina</taxon>
        <taxon>Pucciniomycetes</taxon>
        <taxon>Pucciniales</taxon>
        <taxon>Coleosporiaceae</taxon>
        <taxon>Cronartium</taxon>
    </lineage>
</organism>
<dbReference type="Pfam" id="PF16854">
    <property type="entry name" value="VPS53_C"/>
    <property type="match status" value="1"/>
</dbReference>
<accession>A0A9P6NGX9</accession>